<keyword evidence="3" id="KW-1185">Reference proteome</keyword>
<protein>
    <submittedName>
        <fullName evidence="2">Uncharacterized protein DUF4145</fullName>
    </submittedName>
</protein>
<dbReference type="InterPro" id="IPR025285">
    <property type="entry name" value="DUF4145"/>
</dbReference>
<comment type="caution">
    <text evidence="2">The sequence shown here is derived from an EMBL/GenBank/DDBJ whole genome shotgun (WGS) entry which is preliminary data.</text>
</comment>
<feature type="domain" description="DUF4145" evidence="1">
    <location>
        <begin position="61"/>
        <end position="148"/>
    </location>
</feature>
<dbReference type="Pfam" id="PF13643">
    <property type="entry name" value="DUF4145"/>
    <property type="match status" value="1"/>
</dbReference>
<name>A0A3N2DDD3_9MICO</name>
<gene>
    <name evidence="2" type="ORF">EDD28_2407</name>
</gene>
<reference evidence="2 3" key="1">
    <citation type="submission" date="2018-11" db="EMBL/GenBank/DDBJ databases">
        <title>Sequencing the genomes of 1000 actinobacteria strains.</title>
        <authorList>
            <person name="Klenk H.-P."/>
        </authorList>
    </citation>
    <scope>NUCLEOTIDE SEQUENCE [LARGE SCALE GENOMIC DNA]</scope>
    <source>
        <strain evidence="2 3">DSM 13521</strain>
    </source>
</reference>
<dbReference type="Proteomes" id="UP000275356">
    <property type="component" value="Unassembled WGS sequence"/>
</dbReference>
<evidence type="ECO:0000313" key="3">
    <source>
        <dbReference type="Proteomes" id="UP000275356"/>
    </source>
</evidence>
<sequence>MKCDNCGAMSIAVQPLALASDYVAARRHIDDPDATPRWLPERVYGKEFPDVPEQIAAAASEAWVCYSIGQYRASAAMARAVVEATAKDKGITTGGILAKIDALYDQEIIGKGVKEAAHEIRFLGNDMAHGDFVASVPEELIADMLGFLDQFLDEAYQRDAKLTRFREQRLALRGE</sequence>
<evidence type="ECO:0000259" key="1">
    <source>
        <dbReference type="Pfam" id="PF13643"/>
    </source>
</evidence>
<accession>A0A3N2DDD3</accession>
<dbReference type="EMBL" id="RKHQ01000001">
    <property type="protein sequence ID" value="ROR97799.1"/>
    <property type="molecule type" value="Genomic_DNA"/>
</dbReference>
<proteinExistence type="predicted"/>
<dbReference type="AlphaFoldDB" id="A0A3N2DDD3"/>
<evidence type="ECO:0000313" key="2">
    <source>
        <dbReference type="EMBL" id="ROR97799.1"/>
    </source>
</evidence>
<organism evidence="2 3">
    <name type="scientific">Salana multivorans</name>
    <dbReference type="NCBI Taxonomy" id="120377"/>
    <lineage>
        <taxon>Bacteria</taxon>
        <taxon>Bacillati</taxon>
        <taxon>Actinomycetota</taxon>
        <taxon>Actinomycetes</taxon>
        <taxon>Micrococcales</taxon>
        <taxon>Beutenbergiaceae</taxon>
        <taxon>Salana</taxon>
    </lineage>
</organism>